<organism evidence="1">
    <name type="scientific">Setaria italica</name>
    <name type="common">Foxtail millet</name>
    <name type="synonym">Panicum italicum</name>
    <dbReference type="NCBI Taxonomy" id="4555"/>
    <lineage>
        <taxon>Eukaryota</taxon>
        <taxon>Viridiplantae</taxon>
        <taxon>Streptophyta</taxon>
        <taxon>Embryophyta</taxon>
        <taxon>Tracheophyta</taxon>
        <taxon>Spermatophyta</taxon>
        <taxon>Magnoliopsida</taxon>
        <taxon>Liliopsida</taxon>
        <taxon>Poales</taxon>
        <taxon>Poaceae</taxon>
        <taxon>PACMAD clade</taxon>
        <taxon>Panicoideae</taxon>
        <taxon>Panicodae</taxon>
        <taxon>Paniceae</taxon>
        <taxon>Cenchrinae</taxon>
        <taxon>Setaria</taxon>
    </lineage>
</organism>
<reference evidence="1" key="1">
    <citation type="journal article" date="2012" name="Nat. Biotechnol.">
        <title>Reference genome sequence of the model plant Setaria.</title>
        <authorList>
            <person name="Bennetzen J.L."/>
            <person name="Schmutz J."/>
            <person name="Wang H."/>
            <person name="Percifield R."/>
            <person name="Hawkins J."/>
            <person name="Pontaroli A.C."/>
            <person name="Estep M."/>
            <person name="Feng L."/>
            <person name="Vaughn J.N."/>
            <person name="Grimwood J."/>
            <person name="Jenkins J."/>
            <person name="Barry K."/>
            <person name="Lindquist E."/>
            <person name="Hellsten U."/>
            <person name="Deshpande S."/>
            <person name="Wang X."/>
            <person name="Wu X."/>
            <person name="Mitros T."/>
            <person name="Triplett J."/>
            <person name="Yang X."/>
            <person name="Ye C.Y."/>
            <person name="Mauro-Herrera M."/>
            <person name="Wang L."/>
            <person name="Li P."/>
            <person name="Sharma M."/>
            <person name="Sharma R."/>
            <person name="Ronald P.C."/>
            <person name="Panaud O."/>
            <person name="Kellogg E.A."/>
            <person name="Brutnell T.P."/>
            <person name="Doust A.N."/>
            <person name="Tuskan G.A."/>
            <person name="Rokhsar D."/>
            <person name="Devos K.M."/>
        </authorList>
    </citation>
    <scope>NUCLEOTIDE SEQUENCE [LARGE SCALE GENOMIC DNA]</scope>
    <source>
        <strain evidence="1">Yugu1</strain>
    </source>
</reference>
<accession>A0A368RS63</accession>
<gene>
    <name evidence="1" type="ORF">SETIT_7G045500v2</name>
</gene>
<sequence length="87" mass="10227">MPVSTSYNDLCDEVKHAVWMSTSVEGWRRQAQWAARIGPQLWWKRVLPACLHKHEEDRLDKHLLLLQNMSHFILFLSNKLAGTKVRC</sequence>
<reference evidence="1" key="2">
    <citation type="submission" date="2015-07" db="EMBL/GenBank/DDBJ databases">
        <authorList>
            <person name="Noorani M."/>
        </authorList>
    </citation>
    <scope>NUCLEOTIDE SEQUENCE</scope>
    <source>
        <strain evidence="1">Yugu1</strain>
    </source>
</reference>
<evidence type="ECO:0000313" key="1">
    <source>
        <dbReference type="EMBL" id="RCV32968.1"/>
    </source>
</evidence>
<dbReference type="EMBL" id="CM003534">
    <property type="protein sequence ID" value="RCV32968.1"/>
    <property type="molecule type" value="Genomic_DNA"/>
</dbReference>
<protein>
    <submittedName>
        <fullName evidence="1">Uncharacterized protein</fullName>
    </submittedName>
</protein>
<dbReference type="AlphaFoldDB" id="A0A368RS63"/>
<proteinExistence type="predicted"/>
<name>A0A368RS63_SETIT</name>